<protein>
    <recommendedName>
        <fullName evidence="2">NYN domain-containing protein</fullName>
    </recommendedName>
</protein>
<sequence length="317" mass="34891">MARPGATVVSLAGLVSLTRPRTFTLQRGPRPARTPRGVRQPGDSGPRTPRVAVLIDGDHMGPPWFEAILEAASALGSVEASCFGAPHLALRWRKMLKYWQVTFRAVQREDTTGDDDPNDVAIMKAADAIASSAPETIIAIASTDTDFLDYHLQLKEQGVHSLALVPYASDEKRCEVADVPVLRFRPPQSPTPGFADAFEEYFGRAYDEEEADAVYATVGQGLKRLGYLTEMDAPFPTTKSLALFFHVNELKDSLRLYPWSLGAFEALPFLPTGRPLGALRLNFYEAVSGHKRAANPWHVEEITPGLAARVLKWLGYE</sequence>
<evidence type="ECO:0000313" key="4">
    <source>
        <dbReference type="Proteomes" id="UP001642464"/>
    </source>
</evidence>
<comment type="caution">
    <text evidence="3">The sequence shown here is derived from an EMBL/GenBank/DDBJ whole genome shotgun (WGS) entry which is preliminary data.</text>
</comment>
<evidence type="ECO:0000259" key="2">
    <source>
        <dbReference type="Pfam" id="PF01936"/>
    </source>
</evidence>
<reference evidence="3 4" key="1">
    <citation type="submission" date="2024-02" db="EMBL/GenBank/DDBJ databases">
        <authorList>
            <person name="Chen Y."/>
            <person name="Shah S."/>
            <person name="Dougan E. K."/>
            <person name="Thang M."/>
            <person name="Chan C."/>
        </authorList>
    </citation>
    <scope>NUCLEOTIDE SEQUENCE [LARGE SCALE GENOMIC DNA]</scope>
</reference>
<name>A0ABP0K7V8_9DINO</name>
<dbReference type="EMBL" id="CAXAMM010010158">
    <property type="protein sequence ID" value="CAK9022490.1"/>
    <property type="molecule type" value="Genomic_DNA"/>
</dbReference>
<accession>A0ABP0K7V8</accession>
<keyword evidence="4" id="KW-1185">Reference proteome</keyword>
<organism evidence="3 4">
    <name type="scientific">Durusdinium trenchii</name>
    <dbReference type="NCBI Taxonomy" id="1381693"/>
    <lineage>
        <taxon>Eukaryota</taxon>
        <taxon>Sar</taxon>
        <taxon>Alveolata</taxon>
        <taxon>Dinophyceae</taxon>
        <taxon>Suessiales</taxon>
        <taxon>Symbiodiniaceae</taxon>
        <taxon>Durusdinium</taxon>
    </lineage>
</organism>
<dbReference type="InterPro" id="IPR021139">
    <property type="entry name" value="NYN"/>
</dbReference>
<evidence type="ECO:0000256" key="1">
    <source>
        <dbReference type="SAM" id="MobiDB-lite"/>
    </source>
</evidence>
<dbReference type="Pfam" id="PF01936">
    <property type="entry name" value="NYN"/>
    <property type="match status" value="1"/>
</dbReference>
<feature type="non-terminal residue" evidence="3">
    <location>
        <position position="317"/>
    </location>
</feature>
<proteinExistence type="predicted"/>
<gene>
    <name evidence="3" type="ORF">SCF082_LOCUS15809</name>
</gene>
<feature type="region of interest" description="Disordered" evidence="1">
    <location>
        <begin position="25"/>
        <end position="48"/>
    </location>
</feature>
<evidence type="ECO:0000313" key="3">
    <source>
        <dbReference type="EMBL" id="CAK9022490.1"/>
    </source>
</evidence>
<dbReference type="Proteomes" id="UP001642464">
    <property type="component" value="Unassembled WGS sequence"/>
</dbReference>
<feature type="domain" description="NYN" evidence="2">
    <location>
        <begin position="50"/>
        <end position="162"/>
    </location>
</feature>